<dbReference type="Proteomes" id="UP001501475">
    <property type="component" value="Unassembled WGS sequence"/>
</dbReference>
<comment type="subunit">
    <text evidence="9">Homotrimer.</text>
</comment>
<evidence type="ECO:0000256" key="3">
    <source>
        <dbReference type="ARBA" id="ARBA00022679"/>
    </source>
</evidence>
<keyword evidence="8 9" id="KW-0012">Acyltransferase</keyword>
<feature type="domain" description="2,3,4,5-tetrahydropyridine-2,6-dicarboxylate N-succinyltransferase middle" evidence="10">
    <location>
        <begin position="106"/>
        <end position="145"/>
    </location>
</feature>
<keyword evidence="1 9" id="KW-0963">Cytoplasm</keyword>
<organism evidence="11 12">
    <name type="scientific">Nostocoides vanveenii</name>
    <dbReference type="NCBI Taxonomy" id="330835"/>
    <lineage>
        <taxon>Bacteria</taxon>
        <taxon>Bacillati</taxon>
        <taxon>Actinomycetota</taxon>
        <taxon>Actinomycetes</taxon>
        <taxon>Micrococcales</taxon>
        <taxon>Intrasporangiaceae</taxon>
        <taxon>Nostocoides</taxon>
    </lineage>
</organism>
<feature type="binding site" evidence="9">
    <location>
        <position position="237"/>
    </location>
    <ligand>
        <name>succinyl-CoA</name>
        <dbReference type="ChEBI" id="CHEBI:57292"/>
    </ligand>
</feature>
<feature type="binding site" evidence="9">
    <location>
        <position position="260"/>
    </location>
    <ligand>
        <name>succinyl-CoA</name>
        <dbReference type="ChEBI" id="CHEBI:57292"/>
    </ligand>
</feature>
<evidence type="ECO:0000256" key="2">
    <source>
        <dbReference type="ARBA" id="ARBA00022605"/>
    </source>
</evidence>
<evidence type="ECO:0000256" key="1">
    <source>
        <dbReference type="ARBA" id="ARBA00022490"/>
    </source>
</evidence>
<evidence type="ECO:0000256" key="7">
    <source>
        <dbReference type="ARBA" id="ARBA00023154"/>
    </source>
</evidence>
<dbReference type="NCBIfam" id="TIGR03535">
    <property type="entry name" value="DapD_actino"/>
    <property type="match status" value="1"/>
</dbReference>
<dbReference type="EMBL" id="BAAAPN010000017">
    <property type="protein sequence ID" value="GAA1748291.1"/>
    <property type="molecule type" value="Genomic_DNA"/>
</dbReference>
<feature type="binding site" evidence="9">
    <location>
        <position position="178"/>
    </location>
    <ligand>
        <name>Mg(2+)</name>
        <dbReference type="ChEBI" id="CHEBI:18420"/>
        <label>2</label>
        <note>ligand shared between trimeric partners</note>
    </ligand>
</feature>
<name>A0ABN2K4U1_9MICO</name>
<feature type="active site" description="Acyl-anhydride intermediate" evidence="9">
    <location>
        <position position="194"/>
    </location>
</feature>
<dbReference type="RefSeq" id="WP_344061910.1">
    <property type="nucleotide sequence ID" value="NZ_BAAAPN010000017.1"/>
</dbReference>
<dbReference type="SUPFAM" id="SSF51161">
    <property type="entry name" value="Trimeric LpxA-like enzymes"/>
    <property type="match status" value="1"/>
</dbReference>
<feature type="binding site" evidence="9">
    <location>
        <position position="214"/>
    </location>
    <ligand>
        <name>succinyl-CoA</name>
        <dbReference type="ChEBI" id="CHEBI:57292"/>
    </ligand>
</feature>
<comment type="function">
    <text evidence="9">Catalyzes the conversion of the cyclic tetrahydrodipicolinate (THDP) into the acyclic N-succinyl-L-2-amino-6-oxopimelate using succinyl-CoA.</text>
</comment>
<keyword evidence="7 9" id="KW-0457">Lysine biosynthesis</keyword>
<protein>
    <recommendedName>
        <fullName evidence="9">2,3,4,5-tetrahydropyridine-2,6-dicarboxylate N-succinyltransferase</fullName>
        <ecNumber evidence="9">2.3.1.117</ecNumber>
    </recommendedName>
    <alternativeName>
        <fullName evidence="9">Tetrahydrodipicolinate N-succinyltransferase</fullName>
        <shortName evidence="9">THDP succinyltransferase</shortName>
        <shortName evidence="9">THP succinyltransferase</shortName>
    </alternativeName>
    <alternativeName>
        <fullName evidence="9">Tetrahydropicolinate succinylase</fullName>
    </alternativeName>
</protein>
<feature type="binding site" evidence="9">
    <location>
        <position position="272"/>
    </location>
    <ligand>
        <name>succinyl-CoA</name>
        <dbReference type="ChEBI" id="CHEBI:57292"/>
    </ligand>
</feature>
<feature type="binding site" evidence="9">
    <location>
        <position position="196"/>
    </location>
    <ligand>
        <name>succinyl-CoA</name>
        <dbReference type="ChEBI" id="CHEBI:57292"/>
    </ligand>
</feature>
<keyword evidence="4 9" id="KW-0479">Metal-binding</keyword>
<evidence type="ECO:0000313" key="12">
    <source>
        <dbReference type="Proteomes" id="UP001501475"/>
    </source>
</evidence>
<comment type="catalytic activity">
    <reaction evidence="9">
        <text>(S)-2,3,4,5-tetrahydrodipicolinate + succinyl-CoA + H2O = (S)-2-succinylamino-6-oxoheptanedioate + CoA</text>
        <dbReference type="Rhea" id="RHEA:17325"/>
        <dbReference type="ChEBI" id="CHEBI:15377"/>
        <dbReference type="ChEBI" id="CHEBI:15685"/>
        <dbReference type="ChEBI" id="CHEBI:16845"/>
        <dbReference type="ChEBI" id="CHEBI:57287"/>
        <dbReference type="ChEBI" id="CHEBI:57292"/>
        <dbReference type="EC" id="2.3.1.117"/>
    </reaction>
</comment>
<feature type="binding site" evidence="9">
    <location>
        <position position="161"/>
    </location>
    <ligand>
        <name>Mg(2+)</name>
        <dbReference type="ChEBI" id="CHEBI:18420"/>
        <label>1</label>
        <note>ligand shared between trimeric partners</note>
    </ligand>
</feature>
<dbReference type="Gene3D" id="3.30.70.2010">
    <property type="match status" value="1"/>
</dbReference>
<accession>A0ABN2K4U1</accession>
<reference evidence="11 12" key="1">
    <citation type="journal article" date="2019" name="Int. J. Syst. Evol. Microbiol.">
        <title>The Global Catalogue of Microorganisms (GCM) 10K type strain sequencing project: providing services to taxonomists for standard genome sequencing and annotation.</title>
        <authorList>
            <consortium name="The Broad Institute Genomics Platform"/>
            <consortium name="The Broad Institute Genome Sequencing Center for Infectious Disease"/>
            <person name="Wu L."/>
            <person name="Ma J."/>
        </authorList>
    </citation>
    <scope>NUCLEOTIDE SEQUENCE [LARGE SCALE GENOMIC DNA]</scope>
    <source>
        <strain evidence="11 12">JCM 15591</strain>
    </source>
</reference>
<comment type="similarity">
    <text evidence="9">Belongs to the type 2 tetrahydrodipicolinate N-succinyltransferase family.</text>
</comment>
<comment type="caution">
    <text evidence="9">Lacks conserved residue(s) required for the propagation of feature annotation.</text>
</comment>
<keyword evidence="12" id="KW-1185">Reference proteome</keyword>
<evidence type="ECO:0000256" key="4">
    <source>
        <dbReference type="ARBA" id="ARBA00022723"/>
    </source>
</evidence>
<dbReference type="Gene3D" id="2.160.10.10">
    <property type="entry name" value="Hexapeptide repeat proteins"/>
    <property type="match status" value="1"/>
</dbReference>
<dbReference type="InterPro" id="IPR019875">
    <property type="entry name" value="DapD_actinobacteria"/>
</dbReference>
<dbReference type="EC" id="2.3.1.117" evidence="9"/>
<keyword evidence="6 9" id="KW-0220">Diaminopimelate biosynthesis</keyword>
<sequence length="312" mass="32509">MTQTSPTRPAWGFGLATETDDGQVLDAWFPSPALGEHDDSAPVPPQLLALERRDEARGVRVHHVGVSIDLDTAPAGALDAYLRLHLLSHRLVAPNTINLDGIFGALPNVVWTNHGPCAVDGFETTRARLMARGPVQVFGVDKFPRMVDYVVPTGVRIADADRVRLGAHLAAGTTVMHEGFVNFNAGTLGTSMVEGRISQGVVVGDGSDIGGGASTMGTLSGGGTERVRIGQRCLLGAESGLGIALGDDCVVEAGLYLTAGTKVTLPDGTVAKARELSGQSSLLFLRNSVTGAVEARPRDGHGIVLNSALHAN</sequence>
<dbReference type="Pfam" id="PF14602">
    <property type="entry name" value="Hexapep_2"/>
    <property type="match status" value="1"/>
</dbReference>
<feature type="binding site" evidence="9">
    <location>
        <position position="211"/>
    </location>
    <ligand>
        <name>succinyl-CoA</name>
        <dbReference type="ChEBI" id="CHEBI:57292"/>
    </ligand>
</feature>
<dbReference type="InterPro" id="IPR001451">
    <property type="entry name" value="Hexapep"/>
</dbReference>
<gene>
    <name evidence="9 11" type="primary">dapD</name>
    <name evidence="11" type="ORF">GCM10009810_06050</name>
</gene>
<evidence type="ECO:0000256" key="8">
    <source>
        <dbReference type="ARBA" id="ARBA00023315"/>
    </source>
</evidence>
<dbReference type="InterPro" id="IPR032784">
    <property type="entry name" value="THDPS_M"/>
</dbReference>
<dbReference type="InterPro" id="IPR011004">
    <property type="entry name" value="Trimer_LpxA-like_sf"/>
</dbReference>
<comment type="pathway">
    <text evidence="9">Amino-acid biosynthesis; L-lysine biosynthesis via DAP pathway; LL-2,6-diaminopimelate from (S)-tetrahydrodipicolinate (succinylase route): step 1/3.</text>
</comment>
<dbReference type="Gene3D" id="3.30.60.70">
    <property type="entry name" value="Trimeric LpxA-like enzymes"/>
    <property type="match status" value="1"/>
</dbReference>
<dbReference type="InterPro" id="IPR038361">
    <property type="entry name" value="THDPS_M_sf"/>
</dbReference>
<evidence type="ECO:0000256" key="6">
    <source>
        <dbReference type="ARBA" id="ARBA00022915"/>
    </source>
</evidence>
<evidence type="ECO:0000313" key="11">
    <source>
        <dbReference type="EMBL" id="GAA1748291.1"/>
    </source>
</evidence>
<dbReference type="HAMAP" id="MF_02122">
    <property type="entry name" value="DapD_type2"/>
    <property type="match status" value="1"/>
</dbReference>
<proteinExistence type="inferred from homology"/>
<keyword evidence="5 9" id="KW-0460">Magnesium</keyword>
<evidence type="ECO:0000259" key="10">
    <source>
        <dbReference type="Pfam" id="PF14789"/>
    </source>
</evidence>
<keyword evidence="2 9" id="KW-0028">Amino-acid biosynthesis</keyword>
<dbReference type="Pfam" id="PF14789">
    <property type="entry name" value="THDPS_M"/>
    <property type="match status" value="1"/>
</dbReference>
<keyword evidence="3 9" id="KW-0808">Transferase</keyword>
<comment type="subcellular location">
    <subcellularLocation>
        <location evidence="9">Cytoplasm</location>
    </subcellularLocation>
</comment>
<dbReference type="CDD" id="cd04649">
    <property type="entry name" value="LbH_THP_succinylT_putative"/>
    <property type="match status" value="1"/>
</dbReference>
<evidence type="ECO:0000256" key="9">
    <source>
        <dbReference type="HAMAP-Rule" id="MF_02122"/>
    </source>
</evidence>
<dbReference type="InterPro" id="IPR026586">
    <property type="entry name" value="Type2_DapD"/>
</dbReference>
<feature type="binding site" evidence="9">
    <location>
        <begin position="252"/>
        <end position="253"/>
    </location>
    <ligand>
        <name>succinyl-CoA</name>
        <dbReference type="ChEBI" id="CHEBI:57292"/>
    </ligand>
</feature>
<evidence type="ECO:0000256" key="5">
    <source>
        <dbReference type="ARBA" id="ARBA00022842"/>
    </source>
</evidence>
<comment type="caution">
    <text evidence="11">The sequence shown here is derived from an EMBL/GenBank/DDBJ whole genome shotgun (WGS) entry which is preliminary data.</text>
</comment>